<evidence type="ECO:0000313" key="2">
    <source>
        <dbReference type="Proteomes" id="UP000824533"/>
    </source>
</evidence>
<gene>
    <name evidence="1" type="ORF">K1T71_005197</name>
</gene>
<protein>
    <submittedName>
        <fullName evidence="1">Uncharacterized protein</fullName>
    </submittedName>
</protein>
<dbReference type="Proteomes" id="UP000824533">
    <property type="component" value="Linkage Group LG08"/>
</dbReference>
<organism evidence="1 2">
    <name type="scientific">Dendrolimus kikuchii</name>
    <dbReference type="NCBI Taxonomy" id="765133"/>
    <lineage>
        <taxon>Eukaryota</taxon>
        <taxon>Metazoa</taxon>
        <taxon>Ecdysozoa</taxon>
        <taxon>Arthropoda</taxon>
        <taxon>Hexapoda</taxon>
        <taxon>Insecta</taxon>
        <taxon>Pterygota</taxon>
        <taxon>Neoptera</taxon>
        <taxon>Endopterygota</taxon>
        <taxon>Lepidoptera</taxon>
        <taxon>Glossata</taxon>
        <taxon>Ditrysia</taxon>
        <taxon>Bombycoidea</taxon>
        <taxon>Lasiocampidae</taxon>
        <taxon>Dendrolimus</taxon>
    </lineage>
</organism>
<proteinExistence type="predicted"/>
<sequence>MDPCSDKTKTCPYAGCGAAFNRPYKLAWHLLVHNNIKKFVCVEDNCSKSYSNKSHLDRHKNTVHVKKGNNVVYSCPTCLKVYTNRQNLKRHINVKHKVNIPFYCDICKLEFRKKHLLTAHMFQHTGVKSFNCEMCNKDFISLYEKKKHMRLHKVYKCDECPLSFKRWSIYQYHKKLEHTKKEFICSDCGRKFKERGHIVRHMKVHTQELVKVYRCPYENCSREYSRNSNLKQHILIKHVKVKHECHMCNAKLSTKACLQRHIKSHSTPKVIEPVKTLETGRKPRKDVGKIKNLSALKLAGLDSLEQIKDIPDDSDSLMPKLLEESVSLLSSMAAVQV</sequence>
<comment type="caution">
    <text evidence="1">The sequence shown here is derived from an EMBL/GenBank/DDBJ whole genome shotgun (WGS) entry which is preliminary data.</text>
</comment>
<reference evidence="1 2" key="1">
    <citation type="journal article" date="2021" name="Front. Genet.">
        <title>Chromosome-Level Genome Assembly Reveals Significant Gene Expansion in the Toll and IMD Signaling Pathways of Dendrolimus kikuchii.</title>
        <authorList>
            <person name="Zhou J."/>
            <person name="Wu P."/>
            <person name="Xiong Z."/>
            <person name="Liu N."/>
            <person name="Zhao N."/>
            <person name="Ji M."/>
            <person name="Qiu Y."/>
            <person name="Yang B."/>
        </authorList>
    </citation>
    <scope>NUCLEOTIDE SEQUENCE [LARGE SCALE GENOMIC DNA]</scope>
    <source>
        <strain evidence="1">Ann1</strain>
    </source>
</reference>
<dbReference type="EMBL" id="CM034394">
    <property type="protein sequence ID" value="KAJ0179485.1"/>
    <property type="molecule type" value="Genomic_DNA"/>
</dbReference>
<evidence type="ECO:0000313" key="1">
    <source>
        <dbReference type="EMBL" id="KAJ0179485.1"/>
    </source>
</evidence>
<name>A0ACC1D6P8_9NEOP</name>
<keyword evidence="2" id="KW-1185">Reference proteome</keyword>
<accession>A0ACC1D6P8</accession>